<dbReference type="Proteomes" id="UP001379235">
    <property type="component" value="Unassembled WGS sequence"/>
</dbReference>
<dbReference type="Pfam" id="PF13449">
    <property type="entry name" value="Phytase-like"/>
    <property type="match status" value="1"/>
</dbReference>
<dbReference type="PANTHER" id="PTHR37957">
    <property type="entry name" value="BLR7070 PROTEIN"/>
    <property type="match status" value="1"/>
</dbReference>
<feature type="domain" description="Phytase-like" evidence="1">
    <location>
        <begin position="33"/>
        <end position="388"/>
    </location>
</feature>
<keyword evidence="3" id="KW-1185">Reference proteome</keyword>
<sequence length="406" mass="42866">MELTPQRLGWTDQLLAQLLMPVGTMVLTPSLTSGLTQRAGDPAGVFWGVGDRGPNIKPADAVRRYGLAHLAPLAEVEGAKIMPLPGAGPAIARFRLVGDRVELEAILPLRAPDGTPLSGLAPPTLAGMETEPVFAIDGKAFVPTANGVDTEGIAALPDGRFWIAEEYGPSLLLVGADGVVQKRIVPQGAGHLFAGVSIPAEEGLPAISLARKLNRGIEALALSCAGATLYAAFQSPLAHPDRAAHENGDTVRIWALDPETAEFRAEYIYPLDAPLAFVRDCAAGPVAKSDVKVSELASLQDGSLLVLERVTLSTHIYRVRPGDTASTPAELLDPDHRPTLEQLGQTGRAPVMAKQLVLSSDEHTEVCGDMEGMLVLGDGSLLLANDSDYGIEGAETQFWKFALHHG</sequence>
<protein>
    <submittedName>
        <fullName evidence="2">Esterase-like activity of phytase family protein</fullName>
    </submittedName>
</protein>
<accession>A0ABU8SDC9</accession>
<dbReference type="PANTHER" id="PTHR37957:SF1">
    <property type="entry name" value="PHYTASE-LIKE DOMAIN-CONTAINING PROTEIN"/>
    <property type="match status" value="1"/>
</dbReference>
<organism evidence="2 3">
    <name type="scientific">Novosphingobium aquae</name>
    <dbReference type="NCBI Taxonomy" id="3133435"/>
    <lineage>
        <taxon>Bacteria</taxon>
        <taxon>Pseudomonadati</taxon>
        <taxon>Pseudomonadota</taxon>
        <taxon>Alphaproteobacteria</taxon>
        <taxon>Sphingomonadales</taxon>
        <taxon>Sphingomonadaceae</taxon>
        <taxon>Novosphingobium</taxon>
    </lineage>
</organism>
<dbReference type="InterPro" id="IPR027372">
    <property type="entry name" value="Phytase-like_dom"/>
</dbReference>
<comment type="caution">
    <text evidence="2">The sequence shown here is derived from an EMBL/GenBank/DDBJ whole genome shotgun (WGS) entry which is preliminary data.</text>
</comment>
<gene>
    <name evidence="2" type="ORF">WG900_18510</name>
</gene>
<evidence type="ECO:0000313" key="3">
    <source>
        <dbReference type="Proteomes" id="UP001379235"/>
    </source>
</evidence>
<reference evidence="2 3" key="1">
    <citation type="submission" date="2024-03" db="EMBL/GenBank/DDBJ databases">
        <authorList>
            <person name="Jo J.-H."/>
        </authorList>
    </citation>
    <scope>NUCLEOTIDE SEQUENCE [LARGE SCALE GENOMIC DNA]</scope>
    <source>
        <strain evidence="2 3">AS3R-12</strain>
    </source>
</reference>
<dbReference type="RefSeq" id="WP_339969583.1">
    <property type="nucleotide sequence ID" value="NZ_JBBHJY010000011.1"/>
</dbReference>
<proteinExistence type="predicted"/>
<evidence type="ECO:0000259" key="1">
    <source>
        <dbReference type="Pfam" id="PF13449"/>
    </source>
</evidence>
<dbReference type="EMBL" id="JBBHJY010000011">
    <property type="protein sequence ID" value="MEJ6011902.1"/>
    <property type="molecule type" value="Genomic_DNA"/>
</dbReference>
<dbReference type="SUPFAM" id="SSF101898">
    <property type="entry name" value="NHL repeat"/>
    <property type="match status" value="1"/>
</dbReference>
<evidence type="ECO:0000313" key="2">
    <source>
        <dbReference type="EMBL" id="MEJ6011902.1"/>
    </source>
</evidence>
<name>A0ABU8SDC9_9SPHN</name>